<dbReference type="SMART" id="SM00220">
    <property type="entry name" value="S_TKc"/>
    <property type="match status" value="1"/>
</dbReference>
<evidence type="ECO:0000313" key="17">
    <source>
        <dbReference type="EMBL" id="TPX14944.1"/>
    </source>
</evidence>
<comment type="subunit">
    <text evidence="2">Component of the EKC/KEOPS complex composed of at least BUD32, CGI121, GON7, KAE1 and PCC1; the whole complex dimerizes.</text>
</comment>
<keyword evidence="6" id="KW-0723">Serine/threonine-protein kinase</keyword>
<reference evidence="17 18" key="1">
    <citation type="submission" date="2019-06" db="EMBL/GenBank/DDBJ databases">
        <title>Draft genome sequence of the filamentous fungus Phialemoniopsis curvata isolated from diesel fuel.</title>
        <authorList>
            <person name="Varaljay V.A."/>
            <person name="Lyon W.J."/>
            <person name="Crouch A.L."/>
            <person name="Drake C.E."/>
            <person name="Hollomon J.M."/>
            <person name="Nadeau L.J."/>
            <person name="Nunn H.S."/>
            <person name="Stevenson B.S."/>
            <person name="Bojanowski C.L."/>
            <person name="Crookes-Goodson W.J."/>
        </authorList>
    </citation>
    <scope>NUCLEOTIDE SEQUENCE [LARGE SCALE GENOMIC DNA]</scope>
    <source>
        <strain evidence="17 18">D216</strain>
    </source>
</reference>
<evidence type="ECO:0000256" key="1">
    <source>
        <dbReference type="ARBA" id="ARBA00003747"/>
    </source>
</evidence>
<dbReference type="PROSITE" id="PS50011">
    <property type="entry name" value="PROTEIN_KINASE_DOM"/>
    <property type="match status" value="1"/>
</dbReference>
<dbReference type="OrthoDB" id="1668230at2759"/>
<dbReference type="InterPro" id="IPR011009">
    <property type="entry name" value="Kinase-like_dom_sf"/>
</dbReference>
<evidence type="ECO:0000256" key="4">
    <source>
        <dbReference type="ARBA" id="ARBA00013948"/>
    </source>
</evidence>
<evidence type="ECO:0000256" key="15">
    <source>
        <dbReference type="SAM" id="MobiDB-lite"/>
    </source>
</evidence>
<dbReference type="GeneID" id="41972500"/>
<keyword evidence="7" id="KW-0808">Transferase</keyword>
<dbReference type="RefSeq" id="XP_030996655.1">
    <property type="nucleotide sequence ID" value="XM_031139532.1"/>
</dbReference>
<dbReference type="GO" id="GO:0005524">
    <property type="term" value="F:ATP binding"/>
    <property type="evidence" value="ECO:0007669"/>
    <property type="project" value="UniProtKB-KW"/>
</dbReference>
<evidence type="ECO:0000256" key="14">
    <source>
        <dbReference type="ARBA" id="ARBA00048679"/>
    </source>
</evidence>
<comment type="catalytic activity">
    <reaction evidence="14">
        <text>L-seryl-[protein] + ATP = O-phospho-L-seryl-[protein] + ADP + H(+)</text>
        <dbReference type="Rhea" id="RHEA:17989"/>
        <dbReference type="Rhea" id="RHEA-COMP:9863"/>
        <dbReference type="Rhea" id="RHEA-COMP:11604"/>
        <dbReference type="ChEBI" id="CHEBI:15378"/>
        <dbReference type="ChEBI" id="CHEBI:29999"/>
        <dbReference type="ChEBI" id="CHEBI:30616"/>
        <dbReference type="ChEBI" id="CHEBI:83421"/>
        <dbReference type="ChEBI" id="CHEBI:456216"/>
        <dbReference type="EC" id="2.7.11.1"/>
    </reaction>
</comment>
<dbReference type="SUPFAM" id="SSF56112">
    <property type="entry name" value="Protein kinase-like (PK-like)"/>
    <property type="match status" value="1"/>
</dbReference>
<evidence type="ECO:0000256" key="12">
    <source>
        <dbReference type="ARBA" id="ARBA00033194"/>
    </source>
</evidence>
<evidence type="ECO:0000256" key="9">
    <source>
        <dbReference type="ARBA" id="ARBA00022777"/>
    </source>
</evidence>
<dbReference type="EMBL" id="SKBQ01000025">
    <property type="protein sequence ID" value="TPX14944.1"/>
    <property type="molecule type" value="Genomic_DNA"/>
</dbReference>
<organism evidence="17 18">
    <name type="scientific">Thyridium curvatum</name>
    <dbReference type="NCBI Taxonomy" id="1093900"/>
    <lineage>
        <taxon>Eukaryota</taxon>
        <taxon>Fungi</taxon>
        <taxon>Dikarya</taxon>
        <taxon>Ascomycota</taxon>
        <taxon>Pezizomycotina</taxon>
        <taxon>Sordariomycetes</taxon>
        <taxon>Sordariomycetidae</taxon>
        <taxon>Thyridiales</taxon>
        <taxon>Thyridiaceae</taxon>
        <taxon>Thyridium</taxon>
    </lineage>
</organism>
<proteinExistence type="predicted"/>
<keyword evidence="8" id="KW-0547">Nucleotide-binding</keyword>
<accession>A0A507B8K4</accession>
<evidence type="ECO:0000259" key="16">
    <source>
        <dbReference type="PROSITE" id="PS50011"/>
    </source>
</evidence>
<dbReference type="AlphaFoldDB" id="A0A507B8K4"/>
<keyword evidence="10" id="KW-0067">ATP-binding</keyword>
<keyword evidence="18" id="KW-1185">Reference proteome</keyword>
<evidence type="ECO:0000313" key="18">
    <source>
        <dbReference type="Proteomes" id="UP000319257"/>
    </source>
</evidence>
<feature type="domain" description="Protein kinase" evidence="16">
    <location>
        <begin position="1"/>
        <end position="270"/>
    </location>
</feature>
<comment type="caution">
    <text evidence="17">The sequence shown here is derived from an EMBL/GenBank/DDBJ whole genome shotgun (WGS) entry which is preliminary data.</text>
</comment>
<comment type="catalytic activity">
    <reaction evidence="13">
        <text>L-threonyl-[protein] + ATP = O-phospho-L-threonyl-[protein] + ADP + H(+)</text>
        <dbReference type="Rhea" id="RHEA:46608"/>
        <dbReference type="Rhea" id="RHEA-COMP:11060"/>
        <dbReference type="Rhea" id="RHEA-COMP:11605"/>
        <dbReference type="ChEBI" id="CHEBI:15378"/>
        <dbReference type="ChEBI" id="CHEBI:30013"/>
        <dbReference type="ChEBI" id="CHEBI:30616"/>
        <dbReference type="ChEBI" id="CHEBI:61977"/>
        <dbReference type="ChEBI" id="CHEBI:456216"/>
        <dbReference type="EC" id="2.7.11.1"/>
    </reaction>
</comment>
<comment type="function">
    <text evidence="1">Component of the EKC/KEOPS complex that is required for the formation of a threonylcarbamoyl group on adenosine at position 37 (t(6)A37) in tRNAs that read codons beginning with adenine. The complex is probably involved in the transfer of the threonylcarbamoyl moiety of threonylcarbamoyl-AMP (TC-AMP) to the N6 group of A37. BUD32 has ATPase activity in the context of the EKC/KEOPS complex and likely plays a supporting role to the catalytic subunit KAE1. The EKC/KEOPS complex also promotes both telomere uncapping and telomere elongation. The complex is required for efficient recruitment of transcriptional coactivators.</text>
</comment>
<gene>
    <name evidence="17" type="ORF">E0L32_005053</name>
</gene>
<sequence length="290" mass="32841">MWSSRPVRHIAAPSEMPPLRDWWEYPDAALFSLQLSRREKAVLRSLERLPHPNVVQAIAYEDEGIYLRRCLPLNRAEGYPRQGVRVQWYRDVLRGLGHLHHQGICHSDLRPDNILFSDHRDAQAVLCDFSKASRFGEPNDTPHSATPVPPTGMAKTASDATDRFAMAYLIFEMETGAKPGLTTSSEGQLSVPHLSLGNHILEAMVRKAWSGHYRTTSNMLADAEGMIDHEDDGTIEARNPAPPQDTLREQVRQWRQGRLSKHGLVLNGLITDGDELDRLAGLCRWEGKWW</sequence>
<dbReference type="InterPro" id="IPR000719">
    <property type="entry name" value="Prot_kinase_dom"/>
</dbReference>
<dbReference type="GO" id="GO:0004674">
    <property type="term" value="F:protein serine/threonine kinase activity"/>
    <property type="evidence" value="ECO:0007669"/>
    <property type="project" value="UniProtKB-KW"/>
</dbReference>
<dbReference type="InParanoid" id="A0A507B8K4"/>
<dbReference type="InterPro" id="IPR008266">
    <property type="entry name" value="Tyr_kinase_AS"/>
</dbReference>
<evidence type="ECO:0000256" key="2">
    <source>
        <dbReference type="ARBA" id="ARBA00011534"/>
    </source>
</evidence>
<name>A0A507B8K4_9PEZI</name>
<dbReference type="Proteomes" id="UP000319257">
    <property type="component" value="Unassembled WGS sequence"/>
</dbReference>
<evidence type="ECO:0000256" key="5">
    <source>
        <dbReference type="ARBA" id="ARBA00019973"/>
    </source>
</evidence>
<evidence type="ECO:0000256" key="11">
    <source>
        <dbReference type="ARBA" id="ARBA00030980"/>
    </source>
</evidence>
<keyword evidence="9" id="KW-0418">Kinase</keyword>
<evidence type="ECO:0000256" key="6">
    <source>
        <dbReference type="ARBA" id="ARBA00022527"/>
    </source>
</evidence>
<dbReference type="InterPro" id="IPR050205">
    <property type="entry name" value="CDPK_Ser/Thr_kinases"/>
</dbReference>
<dbReference type="PROSITE" id="PS00109">
    <property type="entry name" value="PROTEIN_KINASE_TYR"/>
    <property type="match status" value="1"/>
</dbReference>
<dbReference type="PANTHER" id="PTHR24349">
    <property type="entry name" value="SERINE/THREONINE-PROTEIN KINASE"/>
    <property type="match status" value="1"/>
</dbReference>
<dbReference type="Pfam" id="PF00069">
    <property type="entry name" value="Pkinase"/>
    <property type="match status" value="1"/>
</dbReference>
<evidence type="ECO:0000256" key="8">
    <source>
        <dbReference type="ARBA" id="ARBA00022741"/>
    </source>
</evidence>
<dbReference type="Gene3D" id="1.10.510.10">
    <property type="entry name" value="Transferase(Phosphotransferase) domain 1"/>
    <property type="match status" value="1"/>
</dbReference>
<evidence type="ECO:0000256" key="7">
    <source>
        <dbReference type="ARBA" id="ARBA00022679"/>
    </source>
</evidence>
<evidence type="ECO:0000256" key="10">
    <source>
        <dbReference type="ARBA" id="ARBA00022840"/>
    </source>
</evidence>
<feature type="region of interest" description="Disordered" evidence="15">
    <location>
        <begin position="137"/>
        <end position="156"/>
    </location>
</feature>
<protein>
    <recommendedName>
        <fullName evidence="5">EKC/KEOPS complex subunit BUD32</fullName>
        <ecNumber evidence="3">2.7.11.1</ecNumber>
    </recommendedName>
    <alternativeName>
        <fullName evidence="11 12">Atypical Serine/threonine protein kinase BUD32</fullName>
    </alternativeName>
    <alternativeName>
        <fullName evidence="4">EKC/KEOPS complex subunit bud32</fullName>
    </alternativeName>
</protein>
<evidence type="ECO:0000256" key="3">
    <source>
        <dbReference type="ARBA" id="ARBA00012513"/>
    </source>
</evidence>
<evidence type="ECO:0000256" key="13">
    <source>
        <dbReference type="ARBA" id="ARBA00047899"/>
    </source>
</evidence>
<dbReference type="EC" id="2.7.11.1" evidence="3"/>